<dbReference type="PANTHER" id="PTHR37534">
    <property type="entry name" value="TRANSCRIPTIONAL ACTIVATOR PROTEIN UGA3"/>
    <property type="match status" value="1"/>
</dbReference>
<dbReference type="GO" id="GO:0005634">
    <property type="term" value="C:nucleus"/>
    <property type="evidence" value="ECO:0007669"/>
    <property type="project" value="UniProtKB-SubCell"/>
</dbReference>
<dbReference type="PANTHER" id="PTHR37534:SF38">
    <property type="entry name" value="ZN(2)-C6 FUNGAL-TYPE DOMAIN-CONTAINING PROTEIN"/>
    <property type="match status" value="1"/>
</dbReference>
<accession>A0AAJ0CG07</accession>
<dbReference type="AlphaFoldDB" id="A0AAJ0CG07"/>
<comment type="caution">
    <text evidence="3">The sequence shown here is derived from an EMBL/GenBank/DDBJ whole genome shotgun (WGS) entry which is preliminary data.</text>
</comment>
<dbReference type="Pfam" id="PF11951">
    <property type="entry name" value="Fungal_trans_2"/>
    <property type="match status" value="1"/>
</dbReference>
<evidence type="ECO:0000313" key="3">
    <source>
        <dbReference type="EMBL" id="KAK2590046.1"/>
    </source>
</evidence>
<dbReference type="InterPro" id="IPR021858">
    <property type="entry name" value="Fun_TF"/>
</dbReference>
<reference evidence="3" key="1">
    <citation type="submission" date="2023-06" db="EMBL/GenBank/DDBJ databases">
        <title>Conoideocrella luteorostrata (Hypocreales: Clavicipitaceae), a potential biocontrol fungus for elongate hemlock scale in United States Christmas tree production areas.</title>
        <authorList>
            <person name="Barrett H."/>
            <person name="Lovett B."/>
            <person name="Macias A.M."/>
            <person name="Stajich J.E."/>
            <person name="Kasson M.T."/>
        </authorList>
    </citation>
    <scope>NUCLEOTIDE SEQUENCE</scope>
    <source>
        <strain evidence="3">ARSEF 14590</strain>
    </source>
</reference>
<comment type="subcellular location">
    <subcellularLocation>
        <location evidence="1">Nucleus</location>
    </subcellularLocation>
</comment>
<sequence>MFPSTPSLLDTDIVSKPFLDACEERHATLDGCVKPKIPANGKIDGYIKAQFLLTLDQDVTSSALFSLSSKPGEGRNQGRLSRKDQILKEMSIPPLPPNFATGLELDAIDRKLWTFHLQAYCPGRTLLPENYWMDELVPIAVGNDCTRHALLSFPTSYALDYHPTEEMRKRANLHYETAVHLISSGCTLSIGKLEGLKVNSLFGELVRDQHAQFWIAQTLVTVTIPREMSRVLVTLLEDKHITESFQWLLEGTWLEARRIHNITGLCPKLLHIFAQVTHISGRLAKMPDPEDVLISSAKRIQSHLSNLRHWSTSSAWYGSVQELFDSCLLGTGESVNDLVKVTELTAQSYISATEIYLHCRFLRKPRSHLDVLANIGNLATCKQRMLCTGPLFTSQSPFPAILILSAAAYLPEHRIVAQNWFEVVLKGVQCRSRVPSVLSSIQKLWEWMENKFLDASFPETQSVNEREP</sequence>
<dbReference type="Proteomes" id="UP001251528">
    <property type="component" value="Unassembled WGS sequence"/>
</dbReference>
<dbReference type="GO" id="GO:0045944">
    <property type="term" value="P:positive regulation of transcription by RNA polymerase II"/>
    <property type="evidence" value="ECO:0007669"/>
    <property type="project" value="TreeGrafter"/>
</dbReference>
<gene>
    <name evidence="3" type="ORF">QQS21_012274</name>
</gene>
<evidence type="ECO:0000256" key="2">
    <source>
        <dbReference type="ARBA" id="ARBA00023242"/>
    </source>
</evidence>
<dbReference type="GO" id="GO:0000976">
    <property type="term" value="F:transcription cis-regulatory region binding"/>
    <property type="evidence" value="ECO:0007669"/>
    <property type="project" value="TreeGrafter"/>
</dbReference>
<dbReference type="EMBL" id="JASWJB010000498">
    <property type="protein sequence ID" value="KAK2590046.1"/>
    <property type="molecule type" value="Genomic_DNA"/>
</dbReference>
<evidence type="ECO:0000313" key="4">
    <source>
        <dbReference type="Proteomes" id="UP001251528"/>
    </source>
</evidence>
<dbReference type="GO" id="GO:0003700">
    <property type="term" value="F:DNA-binding transcription factor activity"/>
    <property type="evidence" value="ECO:0007669"/>
    <property type="project" value="TreeGrafter"/>
</dbReference>
<name>A0AAJ0CG07_9HYPO</name>
<keyword evidence="4" id="KW-1185">Reference proteome</keyword>
<proteinExistence type="predicted"/>
<evidence type="ECO:0000256" key="1">
    <source>
        <dbReference type="ARBA" id="ARBA00004123"/>
    </source>
</evidence>
<protein>
    <submittedName>
        <fullName evidence="3">Uncharacterized protein</fullName>
    </submittedName>
</protein>
<organism evidence="3 4">
    <name type="scientific">Conoideocrella luteorostrata</name>
    <dbReference type="NCBI Taxonomy" id="1105319"/>
    <lineage>
        <taxon>Eukaryota</taxon>
        <taxon>Fungi</taxon>
        <taxon>Dikarya</taxon>
        <taxon>Ascomycota</taxon>
        <taxon>Pezizomycotina</taxon>
        <taxon>Sordariomycetes</taxon>
        <taxon>Hypocreomycetidae</taxon>
        <taxon>Hypocreales</taxon>
        <taxon>Clavicipitaceae</taxon>
        <taxon>Conoideocrella</taxon>
    </lineage>
</organism>
<keyword evidence="2" id="KW-0539">Nucleus</keyword>